<reference evidence="3" key="1">
    <citation type="submission" date="2022-11" db="UniProtKB">
        <authorList>
            <consortium name="WormBaseParasite"/>
        </authorList>
    </citation>
    <scope>IDENTIFICATION</scope>
</reference>
<name>A0A914X768_9BILA</name>
<organism evidence="2 3">
    <name type="scientific">Plectus sambesii</name>
    <dbReference type="NCBI Taxonomy" id="2011161"/>
    <lineage>
        <taxon>Eukaryota</taxon>
        <taxon>Metazoa</taxon>
        <taxon>Ecdysozoa</taxon>
        <taxon>Nematoda</taxon>
        <taxon>Chromadorea</taxon>
        <taxon>Plectida</taxon>
        <taxon>Plectina</taxon>
        <taxon>Plectoidea</taxon>
        <taxon>Plectidae</taxon>
        <taxon>Plectus</taxon>
    </lineage>
</organism>
<keyword evidence="1" id="KW-0472">Membrane</keyword>
<evidence type="ECO:0000313" key="3">
    <source>
        <dbReference type="WBParaSite" id="PSAMB.scaffold7023size8389.g29471.t1"/>
    </source>
</evidence>
<keyword evidence="1" id="KW-0812">Transmembrane</keyword>
<dbReference type="AlphaFoldDB" id="A0A914X768"/>
<evidence type="ECO:0000256" key="1">
    <source>
        <dbReference type="SAM" id="Phobius"/>
    </source>
</evidence>
<protein>
    <submittedName>
        <fullName evidence="3">Uncharacterized protein</fullName>
    </submittedName>
</protein>
<dbReference type="WBParaSite" id="PSAMB.scaffold7023size8389.g29471.t1">
    <property type="protein sequence ID" value="PSAMB.scaffold7023size8389.g29471.t1"/>
    <property type="gene ID" value="PSAMB.scaffold7023size8389.g29471"/>
</dbReference>
<proteinExistence type="predicted"/>
<feature type="transmembrane region" description="Helical" evidence="1">
    <location>
        <begin position="6"/>
        <end position="27"/>
    </location>
</feature>
<evidence type="ECO:0000313" key="2">
    <source>
        <dbReference type="Proteomes" id="UP000887566"/>
    </source>
</evidence>
<dbReference type="Proteomes" id="UP000887566">
    <property type="component" value="Unplaced"/>
</dbReference>
<accession>A0A914X768</accession>
<keyword evidence="2" id="KW-1185">Reference proteome</keyword>
<keyword evidence="1" id="KW-1133">Transmembrane helix</keyword>
<sequence>MHHHDLLLYGIGIGAFIIVAAILYCLYKCTDRVSSSMASRRESRASTYSTSIKKQHEVMPLVVSDNPNLTKIVGVTCA</sequence>